<accession>A0ABU6GQ50</accession>
<proteinExistence type="predicted"/>
<sequence>MLFNTEYLQGRDESSHHRPDVYELYSKARNWNDLSQSHMNLAHLLMEEGLCRASLIVGHMAVKAKLKQVYLQSEGMLPLEDICYDELINTIRDFAEINLETELFLNTLQYIAETENATFLPRIDEGHLEKMLERIEGILSCLVVHSVSDAVKIRIEN</sequence>
<gene>
    <name evidence="1" type="ORF">P4H66_18760</name>
</gene>
<keyword evidence="2" id="KW-1185">Reference proteome</keyword>
<comment type="caution">
    <text evidence="1">The sequence shown here is derived from an EMBL/GenBank/DDBJ whole genome shotgun (WGS) entry which is preliminary data.</text>
</comment>
<evidence type="ECO:0000313" key="2">
    <source>
        <dbReference type="Proteomes" id="UP001344632"/>
    </source>
</evidence>
<dbReference type="RefSeq" id="WP_326089529.1">
    <property type="nucleotide sequence ID" value="NZ_JARLKZ010000014.1"/>
</dbReference>
<reference evidence="1 2" key="1">
    <citation type="submission" date="2023-03" db="EMBL/GenBank/DDBJ databases">
        <title>Bacillus Genome Sequencing.</title>
        <authorList>
            <person name="Dunlap C."/>
        </authorList>
    </citation>
    <scope>NUCLEOTIDE SEQUENCE [LARGE SCALE GENOMIC DNA]</scope>
    <source>
        <strain evidence="1 2">BD-525</strain>
    </source>
</reference>
<name>A0ABU6GQ50_9BACL</name>
<evidence type="ECO:0000313" key="1">
    <source>
        <dbReference type="EMBL" id="MEC0241862.1"/>
    </source>
</evidence>
<organism evidence="1 2">
    <name type="scientific">Paenibacillus dokdonensis</name>
    <dbReference type="NCBI Taxonomy" id="2567944"/>
    <lineage>
        <taxon>Bacteria</taxon>
        <taxon>Bacillati</taxon>
        <taxon>Bacillota</taxon>
        <taxon>Bacilli</taxon>
        <taxon>Bacillales</taxon>
        <taxon>Paenibacillaceae</taxon>
        <taxon>Paenibacillus</taxon>
    </lineage>
</organism>
<protein>
    <submittedName>
        <fullName evidence="1">Uncharacterized protein</fullName>
    </submittedName>
</protein>
<dbReference type="Proteomes" id="UP001344632">
    <property type="component" value="Unassembled WGS sequence"/>
</dbReference>
<dbReference type="EMBL" id="JARLKZ010000014">
    <property type="protein sequence ID" value="MEC0241862.1"/>
    <property type="molecule type" value="Genomic_DNA"/>
</dbReference>